<keyword evidence="4" id="KW-1185">Reference proteome</keyword>
<dbReference type="GO" id="GO:0016491">
    <property type="term" value="F:oxidoreductase activity"/>
    <property type="evidence" value="ECO:0007669"/>
    <property type="project" value="UniProtKB-KW"/>
</dbReference>
<evidence type="ECO:0000313" key="4">
    <source>
        <dbReference type="Proteomes" id="UP000434582"/>
    </source>
</evidence>
<protein>
    <submittedName>
        <fullName evidence="3">FAD-dependent oxidoreductase</fullName>
    </submittedName>
</protein>
<name>A0A7X1ZG23_9PROT</name>
<evidence type="ECO:0000313" key="3">
    <source>
        <dbReference type="EMBL" id="MQX37805.1"/>
    </source>
</evidence>
<dbReference type="PANTHER" id="PTHR13847:SF287">
    <property type="entry name" value="FAD-DEPENDENT OXIDOREDUCTASE DOMAIN-CONTAINING PROTEIN 1"/>
    <property type="match status" value="1"/>
</dbReference>
<dbReference type="AlphaFoldDB" id="A0A7X1ZG23"/>
<dbReference type="GO" id="GO:0005737">
    <property type="term" value="C:cytoplasm"/>
    <property type="evidence" value="ECO:0007669"/>
    <property type="project" value="TreeGrafter"/>
</dbReference>
<dbReference type="RefSeq" id="WP_153345658.1">
    <property type="nucleotide sequence ID" value="NZ_WIVE01000056.1"/>
</dbReference>
<dbReference type="EMBL" id="WIVE01000056">
    <property type="protein sequence ID" value="MQX37805.1"/>
    <property type="molecule type" value="Genomic_DNA"/>
</dbReference>
<dbReference type="InterPro" id="IPR006076">
    <property type="entry name" value="FAD-dep_OxRdtase"/>
</dbReference>
<keyword evidence="1" id="KW-0560">Oxidoreductase</keyword>
<dbReference type="SUPFAM" id="SSF51905">
    <property type="entry name" value="FAD/NAD(P)-binding domain"/>
    <property type="match status" value="1"/>
</dbReference>
<dbReference type="PANTHER" id="PTHR13847">
    <property type="entry name" value="SARCOSINE DEHYDROGENASE-RELATED"/>
    <property type="match status" value="1"/>
</dbReference>
<dbReference type="OrthoDB" id="9815989at2"/>
<dbReference type="InterPro" id="IPR036188">
    <property type="entry name" value="FAD/NAD-bd_sf"/>
</dbReference>
<evidence type="ECO:0000259" key="2">
    <source>
        <dbReference type="Pfam" id="PF01266"/>
    </source>
</evidence>
<feature type="domain" description="FAD dependent oxidoreductase" evidence="2">
    <location>
        <begin position="6"/>
        <end position="354"/>
    </location>
</feature>
<organism evidence="3 4">
    <name type="scientific">Roseospira navarrensis</name>
    <dbReference type="NCBI Taxonomy" id="140058"/>
    <lineage>
        <taxon>Bacteria</taxon>
        <taxon>Pseudomonadati</taxon>
        <taxon>Pseudomonadota</taxon>
        <taxon>Alphaproteobacteria</taxon>
        <taxon>Rhodospirillales</taxon>
        <taxon>Rhodospirillaceae</taxon>
        <taxon>Roseospira</taxon>
    </lineage>
</organism>
<sequence>MTETCDVVVIGAGIAGASTAYHLRAEHGLSVRLIERGAVASGGTGQSAAIIRQHYSNALAAGLTRDSITLFDAMEQRHGRPTGVRRTGYRLLLGPDMLEGARRNVAMIQGLGIDTEILDVAALDLPWLEPDGIAGVVWEPDGGYADPVRATEAFVAAFQEAGGLLFTRTPVRTLLREGDRVFGVMTEAGSVHAGAVVNAAGPWAAPLAHQAGIALPVSAVREQDTVWEARSGRPLPDTPVSNGLEAIYLRPLGGRRFVVGRGFPKAYEPADPYNYRTTADEPFVFDVLARLERRLPSFQGATLVDSYAALYDVTPDWYPFAGPRRDVAGYLDCNGGSGHGFKLGPALGRDLAAWIATGAPRTPDFARLSHDRIADGRVFTQAYGGNRG</sequence>
<proteinExistence type="predicted"/>
<dbReference type="Pfam" id="PF01266">
    <property type="entry name" value="DAO"/>
    <property type="match status" value="1"/>
</dbReference>
<accession>A0A7X1ZG23</accession>
<gene>
    <name evidence="3" type="ORF">GHC57_14895</name>
</gene>
<evidence type="ECO:0000256" key="1">
    <source>
        <dbReference type="ARBA" id="ARBA00023002"/>
    </source>
</evidence>
<dbReference type="Proteomes" id="UP000434582">
    <property type="component" value="Unassembled WGS sequence"/>
</dbReference>
<dbReference type="Gene3D" id="3.50.50.60">
    <property type="entry name" value="FAD/NAD(P)-binding domain"/>
    <property type="match status" value="1"/>
</dbReference>
<reference evidence="3 4" key="1">
    <citation type="submission" date="2019-10" db="EMBL/GenBank/DDBJ databases">
        <title>Draft whole-genome sequence of the purple nonsulfur photosynthetic bacterium Roseospira navarrensis DSM 15114.</title>
        <authorList>
            <person name="Kyndt J.A."/>
            <person name="Meyer T.E."/>
        </authorList>
    </citation>
    <scope>NUCLEOTIDE SEQUENCE [LARGE SCALE GENOMIC DNA]</scope>
    <source>
        <strain evidence="3 4">DSM 15114</strain>
    </source>
</reference>
<dbReference type="Gene3D" id="3.30.9.10">
    <property type="entry name" value="D-Amino Acid Oxidase, subunit A, domain 2"/>
    <property type="match status" value="1"/>
</dbReference>
<comment type="caution">
    <text evidence="3">The sequence shown here is derived from an EMBL/GenBank/DDBJ whole genome shotgun (WGS) entry which is preliminary data.</text>
</comment>